<keyword evidence="2" id="KW-1003">Cell membrane</keyword>
<keyword evidence="5 6" id="KW-0472">Membrane</keyword>
<dbReference type="InterPro" id="IPR003838">
    <property type="entry name" value="ABC3_permease_C"/>
</dbReference>
<feature type="domain" description="MacB-like periplasmic core" evidence="8">
    <location>
        <begin position="20"/>
        <end position="245"/>
    </location>
</feature>
<feature type="domain" description="MacB-like periplasmic core" evidence="8">
    <location>
        <begin position="479"/>
        <end position="632"/>
    </location>
</feature>
<feature type="transmembrane region" description="Helical" evidence="6">
    <location>
        <begin position="420"/>
        <end position="443"/>
    </location>
</feature>
<dbReference type="GO" id="GO:0022857">
    <property type="term" value="F:transmembrane transporter activity"/>
    <property type="evidence" value="ECO:0007669"/>
    <property type="project" value="TreeGrafter"/>
</dbReference>
<comment type="subcellular location">
    <subcellularLocation>
        <location evidence="1">Cell membrane</location>
        <topology evidence="1">Multi-pass membrane protein</topology>
    </subcellularLocation>
</comment>
<name>A0A9E8N5U5_9BACT</name>
<sequence length="801" mass="89351">MLHNYFKIAWRNLLKRKFYTLVTIFGLSVGMTFTFLMMSYVSGELNVNRDLRKADNQVIIRSKWKNPDMGVDIATLGPLAKTLKQDYPNLVANYYRYDGITVAVSKGDKHFREDVQTGDSTLLAMYGFPLLHGDARTAMNAPNTIAITESKAIKYFGKTDVIGQTLTLHNFMGGRQEYLITAVLKNLSNNSVTHLLPNQAEIFIPFSSLEGRKGSEDNWNFPYMVSYIELQDGVLIEDLKKPVEQMMQTHANEAMRANLQVYFTPLKTYYREANNGLVDKMILTLSGITAFILLMAIVNFINISIGNSSSRLKEIGVRKVLGSLKRQLIGQFLAESFLLSLLAMVLSIGFYELFRPFFADLLDKPIHSVLMLLPYSLLIPVICALVTGMLAGIYPAFVLSSIPSVDSMKGTLKSVRENVYFRRLLISSQFSIALFVFAGAAIVTRQVNYFFNKDLGYQKESLISVGVPRDWTPAGLAKMESIRNELSGLKEISGASLSYEIPNGNYGGHFGVYKPGQDSVQAIHTQFLGTDENYANTYGIKMLAGVFFQNKNSTYQPDRIVLNEAAIKGLGYASPGEAIGQQVRVHNLPNALTIAGVTGNFHFESMHQAIKPLAFVHIRGSNSYRYLSFRISPSNLGESMAAIESKWRQLMPDAPFEFSFMDETLQKLYQSEMQLKKASQAATVLSIVIVLLGILGMVSLNVARRTREVGIRKVLGASGMSVVALFLKEFLLVMIFAVAVAFPMAFFLMKKWLQIYAYRIDIGWTTFAEIGFAFAILITALVCLQTYKAALMNPVGSLKSD</sequence>
<dbReference type="AlphaFoldDB" id="A0A9E8N5U5"/>
<feature type="domain" description="ABC3 transporter permease C-terminal" evidence="7">
    <location>
        <begin position="683"/>
        <end position="783"/>
    </location>
</feature>
<feature type="transmembrane region" description="Helical" evidence="6">
    <location>
        <begin position="681"/>
        <end position="702"/>
    </location>
</feature>
<protein>
    <submittedName>
        <fullName evidence="9">ABC transporter permease</fullName>
    </submittedName>
</protein>
<feature type="transmembrane region" description="Helical" evidence="6">
    <location>
        <begin position="714"/>
        <end position="742"/>
    </location>
</feature>
<dbReference type="Pfam" id="PF12704">
    <property type="entry name" value="MacB_PCD"/>
    <property type="match status" value="2"/>
</dbReference>
<dbReference type="Pfam" id="PF02687">
    <property type="entry name" value="FtsX"/>
    <property type="match status" value="2"/>
</dbReference>
<evidence type="ECO:0000313" key="9">
    <source>
        <dbReference type="EMBL" id="WAC09848.1"/>
    </source>
</evidence>
<dbReference type="InterPro" id="IPR025857">
    <property type="entry name" value="MacB_PCD"/>
</dbReference>
<evidence type="ECO:0000259" key="7">
    <source>
        <dbReference type="Pfam" id="PF02687"/>
    </source>
</evidence>
<feature type="transmembrane region" description="Helical" evidence="6">
    <location>
        <begin position="21"/>
        <end position="41"/>
    </location>
</feature>
<dbReference type="InterPro" id="IPR050250">
    <property type="entry name" value="Macrolide_Exporter_MacB"/>
</dbReference>
<organism evidence="9 10">
    <name type="scientific">Dyadobacter pollutisoli</name>
    <dbReference type="NCBI Taxonomy" id="2910158"/>
    <lineage>
        <taxon>Bacteria</taxon>
        <taxon>Pseudomonadati</taxon>
        <taxon>Bacteroidota</taxon>
        <taxon>Cytophagia</taxon>
        <taxon>Cytophagales</taxon>
        <taxon>Spirosomataceae</taxon>
        <taxon>Dyadobacter</taxon>
    </lineage>
</organism>
<evidence type="ECO:0000256" key="5">
    <source>
        <dbReference type="ARBA" id="ARBA00023136"/>
    </source>
</evidence>
<keyword evidence="4 6" id="KW-1133">Transmembrane helix</keyword>
<dbReference type="Proteomes" id="UP001164653">
    <property type="component" value="Chromosome"/>
</dbReference>
<dbReference type="PANTHER" id="PTHR30572:SF18">
    <property type="entry name" value="ABC-TYPE MACROLIDE FAMILY EXPORT SYSTEM PERMEASE COMPONENT 2"/>
    <property type="match status" value="1"/>
</dbReference>
<feature type="transmembrane region" description="Helical" evidence="6">
    <location>
        <begin position="762"/>
        <end position="784"/>
    </location>
</feature>
<dbReference type="GO" id="GO:0005886">
    <property type="term" value="C:plasma membrane"/>
    <property type="evidence" value="ECO:0007669"/>
    <property type="project" value="UniProtKB-SubCell"/>
</dbReference>
<evidence type="ECO:0000256" key="6">
    <source>
        <dbReference type="SAM" id="Phobius"/>
    </source>
</evidence>
<dbReference type="PANTHER" id="PTHR30572">
    <property type="entry name" value="MEMBRANE COMPONENT OF TRANSPORTER-RELATED"/>
    <property type="match status" value="1"/>
</dbReference>
<feature type="transmembrane region" description="Helical" evidence="6">
    <location>
        <begin position="281"/>
        <end position="303"/>
    </location>
</feature>
<dbReference type="RefSeq" id="WP_244820962.1">
    <property type="nucleotide sequence ID" value="NZ_CP112998.1"/>
</dbReference>
<proteinExistence type="predicted"/>
<evidence type="ECO:0000256" key="3">
    <source>
        <dbReference type="ARBA" id="ARBA00022692"/>
    </source>
</evidence>
<feature type="transmembrane region" description="Helical" evidence="6">
    <location>
        <begin position="328"/>
        <end position="351"/>
    </location>
</feature>
<dbReference type="EMBL" id="CP112998">
    <property type="protein sequence ID" value="WAC09848.1"/>
    <property type="molecule type" value="Genomic_DNA"/>
</dbReference>
<keyword evidence="3 6" id="KW-0812">Transmembrane</keyword>
<accession>A0A9E8N5U5</accession>
<feature type="transmembrane region" description="Helical" evidence="6">
    <location>
        <begin position="371"/>
        <end position="399"/>
    </location>
</feature>
<keyword evidence="10" id="KW-1185">Reference proteome</keyword>
<gene>
    <name evidence="9" type="ORF">ON006_19060</name>
</gene>
<dbReference type="KEGG" id="dpf:ON006_19060"/>
<feature type="domain" description="ABC3 transporter permease C-terminal" evidence="7">
    <location>
        <begin position="288"/>
        <end position="402"/>
    </location>
</feature>
<evidence type="ECO:0000256" key="2">
    <source>
        <dbReference type="ARBA" id="ARBA00022475"/>
    </source>
</evidence>
<reference evidence="9" key="1">
    <citation type="submission" date="2022-11" db="EMBL/GenBank/DDBJ databases">
        <title>Dyadobacter pollutisoli sp. nov., isolated from plastic dumped soil.</title>
        <authorList>
            <person name="Kim J.M."/>
            <person name="Kim K.R."/>
            <person name="Lee J.K."/>
            <person name="Hao L."/>
            <person name="Jeon C.O."/>
        </authorList>
    </citation>
    <scope>NUCLEOTIDE SEQUENCE</scope>
    <source>
        <strain evidence="9">U1</strain>
    </source>
</reference>
<evidence type="ECO:0000256" key="4">
    <source>
        <dbReference type="ARBA" id="ARBA00022989"/>
    </source>
</evidence>
<evidence type="ECO:0000256" key="1">
    <source>
        <dbReference type="ARBA" id="ARBA00004651"/>
    </source>
</evidence>
<evidence type="ECO:0000313" key="10">
    <source>
        <dbReference type="Proteomes" id="UP001164653"/>
    </source>
</evidence>
<evidence type="ECO:0000259" key="8">
    <source>
        <dbReference type="Pfam" id="PF12704"/>
    </source>
</evidence>